<dbReference type="EMBL" id="CP054492">
    <property type="protein sequence ID" value="QOY53188.1"/>
    <property type="molecule type" value="Genomic_DNA"/>
</dbReference>
<protein>
    <submittedName>
        <fullName evidence="5">IS110 family transposase</fullName>
    </submittedName>
</protein>
<dbReference type="GO" id="GO:0006313">
    <property type="term" value="P:DNA transposition"/>
    <property type="evidence" value="ECO:0007669"/>
    <property type="project" value="InterPro"/>
</dbReference>
<dbReference type="KEGG" id="sbal:HUE88_12060"/>
<dbReference type="RefSeq" id="WP_194369361.1">
    <property type="nucleotide sequence ID" value="NZ_CP054492.1"/>
</dbReference>
<dbReference type="Pfam" id="PF02371">
    <property type="entry name" value="Transposase_20"/>
    <property type="match status" value="1"/>
</dbReference>
<dbReference type="EMBL" id="CP054492">
    <property type="protein sequence ID" value="QOY51822.1"/>
    <property type="molecule type" value="Genomic_DNA"/>
</dbReference>
<gene>
    <name evidence="5" type="ORF">HUE88_01075</name>
    <name evidence="6" type="ORF">HUE88_01110</name>
    <name evidence="7" type="ORF">HUE88_02735</name>
    <name evidence="8" type="ORF">HUE88_05785</name>
    <name evidence="9" type="ORF">HUE88_05795</name>
    <name evidence="3" type="ORF">HUE88_12060</name>
    <name evidence="4" type="ORF">HUE88_12070</name>
</gene>
<evidence type="ECO:0000313" key="4">
    <source>
        <dbReference type="EMBL" id="QOY51822.1"/>
    </source>
</evidence>
<evidence type="ECO:0000313" key="6">
    <source>
        <dbReference type="EMBL" id="QOY52322.1"/>
    </source>
</evidence>
<feature type="domain" description="Transposase IS116/IS110/IS902 C-terminal" evidence="2">
    <location>
        <begin position="201"/>
        <end position="285"/>
    </location>
</feature>
<dbReference type="EMBL" id="CP054492">
    <property type="protein sequence ID" value="QOY52621.1"/>
    <property type="molecule type" value="Genomic_DNA"/>
</dbReference>
<dbReference type="EMBL" id="CP054492">
    <property type="protein sequence ID" value="QOY52315.1"/>
    <property type="molecule type" value="Genomic_DNA"/>
</dbReference>
<dbReference type="InterPro" id="IPR003346">
    <property type="entry name" value="Transposase_20"/>
</dbReference>
<accession>A0A7S7LVX1</accession>
<dbReference type="PANTHER" id="PTHR33055">
    <property type="entry name" value="TRANSPOSASE FOR INSERTION SEQUENCE ELEMENT IS1111A"/>
    <property type="match status" value="1"/>
</dbReference>
<dbReference type="EMBL" id="CP054492">
    <property type="protein sequence ID" value="QOY51820.1"/>
    <property type="molecule type" value="Genomic_DNA"/>
</dbReference>
<evidence type="ECO:0000259" key="2">
    <source>
        <dbReference type="Pfam" id="PF02371"/>
    </source>
</evidence>
<dbReference type="Proteomes" id="UP000593994">
    <property type="component" value="Chromosome"/>
</dbReference>
<evidence type="ECO:0000313" key="3">
    <source>
        <dbReference type="EMBL" id="QOY51820.1"/>
    </source>
</evidence>
<dbReference type="KEGG" id="sbal:HUE88_12070"/>
<dbReference type="KEGG" id="sbal:HUE88_02735"/>
<dbReference type="NCBIfam" id="NF033542">
    <property type="entry name" value="transpos_IS110"/>
    <property type="match status" value="1"/>
</dbReference>
<keyword evidence="10" id="KW-1185">Reference proteome</keyword>
<dbReference type="InterPro" id="IPR002525">
    <property type="entry name" value="Transp_IS110-like_N"/>
</dbReference>
<name>A0A7S7LVX1_9BACT</name>
<feature type="domain" description="Transposase IS110-like N-terminal" evidence="1">
    <location>
        <begin position="5"/>
        <end position="154"/>
    </location>
</feature>
<dbReference type="PANTHER" id="PTHR33055:SF13">
    <property type="entry name" value="TRANSPOSASE"/>
    <property type="match status" value="1"/>
</dbReference>
<dbReference type="AlphaFoldDB" id="A0A7S7LVX1"/>
<evidence type="ECO:0000259" key="1">
    <source>
        <dbReference type="Pfam" id="PF01548"/>
    </source>
</evidence>
<evidence type="ECO:0000313" key="10">
    <source>
        <dbReference type="Proteomes" id="UP000593994"/>
    </source>
</evidence>
<dbReference type="KEGG" id="sbal:HUE88_01075"/>
<dbReference type="EMBL" id="CP054492">
    <property type="protein sequence ID" value="QOY52322.1"/>
    <property type="molecule type" value="Genomic_DNA"/>
</dbReference>
<evidence type="ECO:0000313" key="9">
    <source>
        <dbReference type="EMBL" id="QOY53190.1"/>
    </source>
</evidence>
<proteinExistence type="predicted"/>
<evidence type="ECO:0000313" key="7">
    <source>
        <dbReference type="EMBL" id="QOY52621.1"/>
    </source>
</evidence>
<organism evidence="5 10">
    <name type="scientific">Candidatus Sulfurimonas baltica</name>
    <dbReference type="NCBI Taxonomy" id="2740404"/>
    <lineage>
        <taxon>Bacteria</taxon>
        <taxon>Pseudomonadati</taxon>
        <taxon>Campylobacterota</taxon>
        <taxon>Epsilonproteobacteria</taxon>
        <taxon>Campylobacterales</taxon>
        <taxon>Sulfurimonadaceae</taxon>
        <taxon>Sulfurimonas</taxon>
    </lineage>
</organism>
<dbReference type="KEGG" id="sbal:HUE88_05785"/>
<dbReference type="GO" id="GO:0003677">
    <property type="term" value="F:DNA binding"/>
    <property type="evidence" value="ECO:0007669"/>
    <property type="project" value="InterPro"/>
</dbReference>
<evidence type="ECO:0000313" key="5">
    <source>
        <dbReference type="EMBL" id="QOY52315.1"/>
    </source>
</evidence>
<sequence>MSNCIGIDVSKASINIHIAKNKQDLVLENSIKGFRSLISKLKKIYKKEMENIVFIFEPTGSYSEALRKYSSEQNIKCFIINPKQFSNYAKALGVEVKNDIEDARVLSKALHLAKDNQIKVPVYNEDIEHIKELMSFYKFTKKQTTQQKNHLEALTSKDGDNFSIKELKKSIKESKEKELRIIEQVQTLIDSTDEYKIAYDNIISIKGVGQIGAIVLLHLFLKYPEANQRQITSLTGLNPIYRQSGTSIQSGYKIAKSGASLYRSVIFMSVLTAVQHDKNFKSFYERLKSKGKHTTSAQIAVMRKIILTAHSLYKNNRKYNENYNTHEASDME</sequence>
<reference evidence="5 10" key="1">
    <citation type="submission" date="2020-05" db="EMBL/GenBank/DDBJ databases">
        <title>Sulfurimonas marisnigri, sp. nov., and Sulfurimonas baltica, sp. nov., manganese oxide reducing chemolithoautotrophs of the class Epsilonproteobacteria isolated from the pelagic redoxclines of the Black and Baltic Seas and emended description of the genus Sulfurimonas.</title>
        <authorList>
            <person name="Henkel J.V."/>
            <person name="Laudan C."/>
            <person name="Werner J."/>
            <person name="Neu T."/>
            <person name="Plewe S."/>
            <person name="Sproer C."/>
            <person name="Bunk B."/>
            <person name="Schulz-Vogt H.N."/>
        </authorList>
    </citation>
    <scope>NUCLEOTIDE SEQUENCE [LARGE SCALE GENOMIC DNA]</scope>
    <source>
        <strain evidence="5 10">GD2</strain>
    </source>
</reference>
<dbReference type="KEGG" id="sbal:HUE88_01110"/>
<evidence type="ECO:0000313" key="8">
    <source>
        <dbReference type="EMBL" id="QOY53188.1"/>
    </source>
</evidence>
<dbReference type="EMBL" id="CP054492">
    <property type="protein sequence ID" value="QOY53190.1"/>
    <property type="molecule type" value="Genomic_DNA"/>
</dbReference>
<dbReference type="KEGG" id="sbal:HUE88_05795"/>
<dbReference type="Pfam" id="PF01548">
    <property type="entry name" value="DEDD_Tnp_IS110"/>
    <property type="match status" value="1"/>
</dbReference>
<dbReference type="InterPro" id="IPR047650">
    <property type="entry name" value="Transpos_IS110"/>
</dbReference>
<dbReference type="GO" id="GO:0004803">
    <property type="term" value="F:transposase activity"/>
    <property type="evidence" value="ECO:0007669"/>
    <property type="project" value="InterPro"/>
</dbReference>